<sequence length="101" mass="11063">MLIEKAKVAGMAAGKTRTRLSIRTLVLSGFVVDADPFLQWFDCARLKCVRFGDGCVDAGLWLGDDMAGVTIVWPRESEGEVRKGVVGRVVQKGEVRVVRVL</sequence>
<evidence type="ECO:0000313" key="1">
    <source>
        <dbReference type="EMBL" id="KAE8374129.1"/>
    </source>
</evidence>
<reference evidence="1 2" key="1">
    <citation type="submission" date="2019-04" db="EMBL/GenBank/DDBJ databases">
        <title>Friends and foes A comparative genomics studyof 23 Aspergillus species from section Flavi.</title>
        <authorList>
            <consortium name="DOE Joint Genome Institute"/>
            <person name="Kjaerbolling I."/>
            <person name="Vesth T."/>
            <person name="Frisvad J.C."/>
            <person name="Nybo J.L."/>
            <person name="Theobald S."/>
            <person name="Kildgaard S."/>
            <person name="Isbrandt T."/>
            <person name="Kuo A."/>
            <person name="Sato A."/>
            <person name="Lyhne E.K."/>
            <person name="Kogle M.E."/>
            <person name="Wiebenga A."/>
            <person name="Kun R.S."/>
            <person name="Lubbers R.J."/>
            <person name="Makela M.R."/>
            <person name="Barry K."/>
            <person name="Chovatia M."/>
            <person name="Clum A."/>
            <person name="Daum C."/>
            <person name="Haridas S."/>
            <person name="He G."/>
            <person name="LaButti K."/>
            <person name="Lipzen A."/>
            <person name="Mondo S."/>
            <person name="Riley R."/>
            <person name="Salamov A."/>
            <person name="Simmons B.A."/>
            <person name="Magnuson J.K."/>
            <person name="Henrissat B."/>
            <person name="Mortensen U.H."/>
            <person name="Larsen T.O."/>
            <person name="Devries R.P."/>
            <person name="Grigoriev I.V."/>
            <person name="Machida M."/>
            <person name="Baker S.E."/>
            <person name="Andersen M.R."/>
        </authorList>
    </citation>
    <scope>NUCLEOTIDE SEQUENCE [LARGE SCALE GENOMIC DNA]</scope>
    <source>
        <strain evidence="1 2">IBT 29228</strain>
    </source>
</reference>
<organism evidence="1 2">
    <name type="scientific">Aspergillus bertholletiae</name>
    <dbReference type="NCBI Taxonomy" id="1226010"/>
    <lineage>
        <taxon>Eukaryota</taxon>
        <taxon>Fungi</taxon>
        <taxon>Dikarya</taxon>
        <taxon>Ascomycota</taxon>
        <taxon>Pezizomycotina</taxon>
        <taxon>Eurotiomycetes</taxon>
        <taxon>Eurotiomycetidae</taxon>
        <taxon>Eurotiales</taxon>
        <taxon>Aspergillaceae</taxon>
        <taxon>Aspergillus</taxon>
        <taxon>Aspergillus subgen. Circumdati</taxon>
    </lineage>
</organism>
<evidence type="ECO:0000313" key="2">
    <source>
        <dbReference type="Proteomes" id="UP000326198"/>
    </source>
</evidence>
<gene>
    <name evidence="1" type="ORF">BDV26DRAFT_50358</name>
</gene>
<accession>A0A5N7AYK9</accession>
<dbReference type="EMBL" id="ML736293">
    <property type="protein sequence ID" value="KAE8374129.1"/>
    <property type="molecule type" value="Genomic_DNA"/>
</dbReference>
<protein>
    <submittedName>
        <fullName evidence="1">Uncharacterized protein</fullName>
    </submittedName>
</protein>
<name>A0A5N7AYK9_9EURO</name>
<dbReference type="OrthoDB" id="5368934at2759"/>
<proteinExistence type="predicted"/>
<dbReference type="AlphaFoldDB" id="A0A5N7AYK9"/>
<keyword evidence="2" id="KW-1185">Reference proteome</keyword>
<dbReference type="Proteomes" id="UP000326198">
    <property type="component" value="Unassembled WGS sequence"/>
</dbReference>